<dbReference type="AlphaFoldDB" id="A0A7Y9XVX2"/>
<dbReference type="EMBL" id="JACBZF010000002">
    <property type="protein sequence ID" value="NYH95492.1"/>
    <property type="molecule type" value="Genomic_DNA"/>
</dbReference>
<sequence length="66" mass="7745">MRDFTGIRNQEVYDPLFMFSILIERFQMSDEPSVLYDKIEQGIARLTLNRPPSRNARNVAMSHAWA</sequence>
<gene>
    <name evidence="1" type="ORF">FHS75_001811</name>
</gene>
<evidence type="ECO:0000313" key="1">
    <source>
        <dbReference type="EMBL" id="NYH95492.1"/>
    </source>
</evidence>
<keyword evidence="2" id="KW-1185">Reference proteome</keyword>
<dbReference type="RefSeq" id="WP_179407334.1">
    <property type="nucleotide sequence ID" value="NZ_BMGF01000002.1"/>
</dbReference>
<organism evidence="1 2">
    <name type="scientific">Novosphingobium marinum</name>
    <dbReference type="NCBI Taxonomy" id="1514948"/>
    <lineage>
        <taxon>Bacteria</taxon>
        <taxon>Pseudomonadati</taxon>
        <taxon>Pseudomonadota</taxon>
        <taxon>Alphaproteobacteria</taxon>
        <taxon>Sphingomonadales</taxon>
        <taxon>Sphingomonadaceae</taxon>
        <taxon>Novosphingobium</taxon>
    </lineage>
</organism>
<proteinExistence type="predicted"/>
<dbReference type="Proteomes" id="UP000522081">
    <property type="component" value="Unassembled WGS sequence"/>
</dbReference>
<reference evidence="1 2" key="1">
    <citation type="submission" date="2020-07" db="EMBL/GenBank/DDBJ databases">
        <title>Genomic Encyclopedia of Type Strains, Phase IV (KMG-IV): sequencing the most valuable type-strain genomes for metagenomic binning, comparative biology and taxonomic classification.</title>
        <authorList>
            <person name="Goeker M."/>
        </authorList>
    </citation>
    <scope>NUCLEOTIDE SEQUENCE [LARGE SCALE GENOMIC DNA]</scope>
    <source>
        <strain evidence="1 2">DSM 29043</strain>
    </source>
</reference>
<dbReference type="Gene3D" id="3.30.300.220">
    <property type="match status" value="1"/>
</dbReference>
<comment type="caution">
    <text evidence="1">The sequence shown here is derived from an EMBL/GenBank/DDBJ whole genome shotgun (WGS) entry which is preliminary data.</text>
</comment>
<evidence type="ECO:0000313" key="2">
    <source>
        <dbReference type="Proteomes" id="UP000522081"/>
    </source>
</evidence>
<accession>A0A7Y9XVX2</accession>
<name>A0A7Y9XVX2_9SPHN</name>
<dbReference type="InterPro" id="IPR029045">
    <property type="entry name" value="ClpP/crotonase-like_dom_sf"/>
</dbReference>
<dbReference type="SUPFAM" id="SSF52096">
    <property type="entry name" value="ClpP/crotonase"/>
    <property type="match status" value="1"/>
</dbReference>
<protein>
    <submittedName>
        <fullName evidence="1">Uncharacterized protein</fullName>
    </submittedName>
</protein>